<organism evidence="1 2">
    <name type="scientific">Lindgomyces ingoldianus</name>
    <dbReference type="NCBI Taxonomy" id="673940"/>
    <lineage>
        <taxon>Eukaryota</taxon>
        <taxon>Fungi</taxon>
        <taxon>Dikarya</taxon>
        <taxon>Ascomycota</taxon>
        <taxon>Pezizomycotina</taxon>
        <taxon>Dothideomycetes</taxon>
        <taxon>Pleosporomycetidae</taxon>
        <taxon>Pleosporales</taxon>
        <taxon>Lindgomycetaceae</taxon>
        <taxon>Lindgomyces</taxon>
    </lineage>
</organism>
<proteinExistence type="predicted"/>
<evidence type="ECO:0000313" key="2">
    <source>
        <dbReference type="Proteomes" id="UP000799755"/>
    </source>
</evidence>
<accession>A0ACB6QIQ4</accession>
<evidence type="ECO:0000313" key="1">
    <source>
        <dbReference type="EMBL" id="KAF2466197.1"/>
    </source>
</evidence>
<reference evidence="1" key="1">
    <citation type="journal article" date="2020" name="Stud. Mycol.">
        <title>101 Dothideomycetes genomes: a test case for predicting lifestyles and emergence of pathogens.</title>
        <authorList>
            <person name="Haridas S."/>
            <person name="Albert R."/>
            <person name="Binder M."/>
            <person name="Bloem J."/>
            <person name="Labutti K."/>
            <person name="Salamov A."/>
            <person name="Andreopoulos B."/>
            <person name="Baker S."/>
            <person name="Barry K."/>
            <person name="Bills G."/>
            <person name="Bluhm B."/>
            <person name="Cannon C."/>
            <person name="Castanera R."/>
            <person name="Culley D."/>
            <person name="Daum C."/>
            <person name="Ezra D."/>
            <person name="Gonzalez J."/>
            <person name="Henrissat B."/>
            <person name="Kuo A."/>
            <person name="Liang C."/>
            <person name="Lipzen A."/>
            <person name="Lutzoni F."/>
            <person name="Magnuson J."/>
            <person name="Mondo S."/>
            <person name="Nolan M."/>
            <person name="Ohm R."/>
            <person name="Pangilinan J."/>
            <person name="Park H.-J."/>
            <person name="Ramirez L."/>
            <person name="Alfaro M."/>
            <person name="Sun H."/>
            <person name="Tritt A."/>
            <person name="Yoshinaga Y."/>
            <person name="Zwiers L.-H."/>
            <person name="Turgeon B."/>
            <person name="Goodwin S."/>
            <person name="Spatafora J."/>
            <person name="Crous P."/>
            <person name="Grigoriev I."/>
        </authorList>
    </citation>
    <scope>NUCLEOTIDE SEQUENCE</scope>
    <source>
        <strain evidence="1">ATCC 200398</strain>
    </source>
</reference>
<keyword evidence="2" id="KW-1185">Reference proteome</keyword>
<sequence length="351" mass="40726">MGDILAKVQYFFYIHPRLTWWLSTFAYPLLIFFHFCCREKRRPTDYDPPVFDAAKRDRMSVIRFKRQARSTKNRRGSLSTHCHPPKTFLSSLRPKRQALSQSQSPLFCKLPPEIRVVIFEMVLCESGRMHVTITDGADDLVAYLKSHLCTSSSVVPQCHFGCYNVRPQSQPKLLSLLKSCRLAYSEGIDLLYSRNAFAFRDTEQFIVFANTIPLSRLNQIKHISIDCCSFEKRFPQAFQQSNPAFEYSPLQRVPAIISTMKKLESLYLSFRLYGSHENNYQSSVGPYAVRAAERWFLPLVDKGVKCKIYFYVDIGFHHLNNTKLTYDPEAQVTVMFGRWPLRTAILLEPSE</sequence>
<comment type="caution">
    <text evidence="1">The sequence shown here is derived from an EMBL/GenBank/DDBJ whole genome shotgun (WGS) entry which is preliminary data.</text>
</comment>
<dbReference type="EMBL" id="MU003526">
    <property type="protein sequence ID" value="KAF2466197.1"/>
    <property type="molecule type" value="Genomic_DNA"/>
</dbReference>
<protein>
    <submittedName>
        <fullName evidence="1">Uncharacterized protein</fullName>
    </submittedName>
</protein>
<gene>
    <name evidence="1" type="ORF">BDR25DRAFT_306348</name>
</gene>
<name>A0ACB6QIQ4_9PLEO</name>
<dbReference type="Proteomes" id="UP000799755">
    <property type="component" value="Unassembled WGS sequence"/>
</dbReference>